<sequence>MNNSKKQSFEVLFLGRNSSRFFSAKDLGVGRGNCLYFTNEYELPWRNECDIKEFQHHKGSEIEDWGIFRLGNENPENFHGYAERGNWPPIWLTAPMWWYHSLRNSDQGGIILRGIGLKS</sequence>
<comment type="caution">
    <text evidence="1">The sequence shown here is derived from an EMBL/GenBank/DDBJ whole genome shotgun (WGS) entry which is preliminary data.</text>
</comment>
<accession>A0AAP0LU44</accession>
<evidence type="ECO:0008006" key="3">
    <source>
        <dbReference type="Google" id="ProtNLM"/>
    </source>
</evidence>
<name>A0AAP0LU44_9ROSI</name>
<evidence type="ECO:0000313" key="2">
    <source>
        <dbReference type="Proteomes" id="UP001428341"/>
    </source>
</evidence>
<gene>
    <name evidence="1" type="ORF">WN944_025298</name>
</gene>
<dbReference type="EMBL" id="JBCGBO010000024">
    <property type="protein sequence ID" value="KAK9182155.1"/>
    <property type="molecule type" value="Genomic_DNA"/>
</dbReference>
<protein>
    <recommendedName>
        <fullName evidence="3">DUF295 domain-containing protein</fullName>
    </recommendedName>
</protein>
<reference evidence="1 2" key="1">
    <citation type="submission" date="2024-05" db="EMBL/GenBank/DDBJ databases">
        <title>Haplotype-resolved chromosome-level genome assembly of Huyou (Citrus changshanensis).</title>
        <authorList>
            <person name="Miao C."/>
            <person name="Chen W."/>
            <person name="Wu Y."/>
            <person name="Wang L."/>
            <person name="Zhao S."/>
            <person name="Grierson D."/>
            <person name="Xu C."/>
            <person name="Chen K."/>
        </authorList>
    </citation>
    <scope>NUCLEOTIDE SEQUENCE [LARGE SCALE GENOMIC DNA]</scope>
    <source>
        <strain evidence="1">01-14</strain>
        <tissue evidence="1">Leaf</tissue>
    </source>
</reference>
<keyword evidence="2" id="KW-1185">Reference proteome</keyword>
<evidence type="ECO:0000313" key="1">
    <source>
        <dbReference type="EMBL" id="KAK9182155.1"/>
    </source>
</evidence>
<organism evidence="1 2">
    <name type="scientific">Citrus x changshan-huyou</name>
    <dbReference type="NCBI Taxonomy" id="2935761"/>
    <lineage>
        <taxon>Eukaryota</taxon>
        <taxon>Viridiplantae</taxon>
        <taxon>Streptophyta</taxon>
        <taxon>Embryophyta</taxon>
        <taxon>Tracheophyta</taxon>
        <taxon>Spermatophyta</taxon>
        <taxon>Magnoliopsida</taxon>
        <taxon>eudicotyledons</taxon>
        <taxon>Gunneridae</taxon>
        <taxon>Pentapetalae</taxon>
        <taxon>rosids</taxon>
        <taxon>malvids</taxon>
        <taxon>Sapindales</taxon>
        <taxon>Rutaceae</taxon>
        <taxon>Aurantioideae</taxon>
        <taxon>Citrus</taxon>
    </lineage>
</organism>
<dbReference type="Proteomes" id="UP001428341">
    <property type="component" value="Unassembled WGS sequence"/>
</dbReference>
<proteinExistence type="predicted"/>
<dbReference type="AlphaFoldDB" id="A0AAP0LU44"/>